<dbReference type="CDD" id="cd06225">
    <property type="entry name" value="HAMP"/>
    <property type="match status" value="1"/>
</dbReference>
<protein>
    <recommendedName>
        <fullName evidence="3">histidine kinase</fullName>
        <ecNumber evidence="3">2.7.13.3</ecNumber>
    </recommendedName>
</protein>
<dbReference type="AlphaFoldDB" id="A0AAE3RCM3"/>
<keyword evidence="7 14" id="KW-0812">Transmembrane</keyword>
<reference evidence="17" key="1">
    <citation type="submission" date="2023-05" db="EMBL/GenBank/DDBJ databases">
        <authorList>
            <person name="Zhang X."/>
        </authorList>
    </citation>
    <scope>NUCLEOTIDE SEQUENCE</scope>
    <source>
        <strain evidence="17">BD1B2-1</strain>
    </source>
</reference>
<dbReference type="PRINTS" id="PR00344">
    <property type="entry name" value="BCTRLSENSOR"/>
</dbReference>
<keyword evidence="18" id="KW-1185">Reference proteome</keyword>
<evidence type="ECO:0000313" key="18">
    <source>
        <dbReference type="Proteomes" id="UP001232063"/>
    </source>
</evidence>
<comment type="catalytic activity">
    <reaction evidence="1">
        <text>ATP + protein L-histidine = ADP + protein N-phospho-L-histidine.</text>
        <dbReference type="EC" id="2.7.13.3"/>
    </reaction>
</comment>
<evidence type="ECO:0000256" key="8">
    <source>
        <dbReference type="ARBA" id="ARBA00022741"/>
    </source>
</evidence>
<sequence>MKIRTRIAYLFAVIVASLLLVFSVGIYYFSADYREREFYERLREKAITTARLLYESNQKITPQTLKLIDEQDKVVLFEEKVTVFDDKNTLIYYNHPYPEPIDPHILSQIYNARDKEIKRRKGEVESLYKYYPEKGKNLIVVVTAIDQYGLSKQNFLITILSVGWFVGVLVIVFAGWVFAGNALEPIADVIFQVEQIDSTTLDKRRVQTENDKDEIAQLAQTFNRMLDRLQESFYIQKSFVANASHELRTPLTVMRGQIEVTLLHERTNQEYVKLLKSLYEDVTGMTDLTNELLDLAHASSDLTTLPFEKKRIDEIVLQAEADLLRKKPDYDVILDFAEPPEEEEYFELVVNERLLKNAFINIMENACKFSPDYTVSIKIFFQEDKIILQFTDKGIGIPEAEIPYIFEPFFRSKNANNISGHGLGLPLTAKIIEIHQGRIQVFSVVNEGTTFIITLFRKEPVKKEIDK</sequence>
<dbReference type="EC" id="2.7.13.3" evidence="3"/>
<evidence type="ECO:0000259" key="16">
    <source>
        <dbReference type="PROSITE" id="PS50885"/>
    </source>
</evidence>
<dbReference type="SMART" id="SM00304">
    <property type="entry name" value="HAMP"/>
    <property type="match status" value="1"/>
</dbReference>
<keyword evidence="8" id="KW-0547">Nucleotide-binding</keyword>
<evidence type="ECO:0000256" key="9">
    <source>
        <dbReference type="ARBA" id="ARBA00022777"/>
    </source>
</evidence>
<keyword evidence="5" id="KW-0597">Phosphoprotein</keyword>
<dbReference type="InterPro" id="IPR003594">
    <property type="entry name" value="HATPase_dom"/>
</dbReference>
<dbReference type="SUPFAM" id="SSF47384">
    <property type="entry name" value="Homodimeric domain of signal transducing histidine kinase"/>
    <property type="match status" value="1"/>
</dbReference>
<evidence type="ECO:0000256" key="11">
    <source>
        <dbReference type="ARBA" id="ARBA00022989"/>
    </source>
</evidence>
<dbReference type="Pfam" id="PF02518">
    <property type="entry name" value="HATPase_c"/>
    <property type="match status" value="1"/>
</dbReference>
<comment type="subcellular location">
    <subcellularLocation>
        <location evidence="2">Cell membrane</location>
        <topology evidence="2">Multi-pass membrane protein</topology>
    </subcellularLocation>
</comment>
<dbReference type="Proteomes" id="UP001232063">
    <property type="component" value="Unassembled WGS sequence"/>
</dbReference>
<feature type="domain" description="Histidine kinase" evidence="15">
    <location>
        <begin position="242"/>
        <end position="459"/>
    </location>
</feature>
<dbReference type="InterPro" id="IPR050398">
    <property type="entry name" value="HssS/ArlS-like"/>
</dbReference>
<gene>
    <name evidence="17" type="ORF">QNI22_35125</name>
</gene>
<feature type="transmembrane region" description="Helical" evidence="14">
    <location>
        <begin position="6"/>
        <end position="29"/>
    </location>
</feature>
<dbReference type="EMBL" id="JASJOU010000019">
    <property type="protein sequence ID" value="MDJ1505944.1"/>
    <property type="molecule type" value="Genomic_DNA"/>
</dbReference>
<dbReference type="InterPro" id="IPR005467">
    <property type="entry name" value="His_kinase_dom"/>
</dbReference>
<evidence type="ECO:0000259" key="15">
    <source>
        <dbReference type="PROSITE" id="PS50109"/>
    </source>
</evidence>
<evidence type="ECO:0000256" key="3">
    <source>
        <dbReference type="ARBA" id="ARBA00012438"/>
    </source>
</evidence>
<evidence type="ECO:0000256" key="12">
    <source>
        <dbReference type="ARBA" id="ARBA00023012"/>
    </source>
</evidence>
<dbReference type="Gene3D" id="1.10.287.130">
    <property type="match status" value="1"/>
</dbReference>
<evidence type="ECO:0000256" key="2">
    <source>
        <dbReference type="ARBA" id="ARBA00004651"/>
    </source>
</evidence>
<keyword evidence="13 14" id="KW-0472">Membrane</keyword>
<evidence type="ECO:0000313" key="17">
    <source>
        <dbReference type="EMBL" id="MDJ1505944.1"/>
    </source>
</evidence>
<dbReference type="PANTHER" id="PTHR45528">
    <property type="entry name" value="SENSOR HISTIDINE KINASE CPXA"/>
    <property type="match status" value="1"/>
</dbReference>
<dbReference type="InterPro" id="IPR004358">
    <property type="entry name" value="Sig_transdc_His_kin-like_C"/>
</dbReference>
<keyword evidence="9 17" id="KW-0418">Kinase</keyword>
<comment type="caution">
    <text evidence="17">The sequence shown here is derived from an EMBL/GenBank/DDBJ whole genome shotgun (WGS) entry which is preliminary data.</text>
</comment>
<accession>A0AAE3RCM3</accession>
<feature type="domain" description="HAMP" evidence="16">
    <location>
        <begin position="180"/>
        <end position="234"/>
    </location>
</feature>
<keyword evidence="4" id="KW-1003">Cell membrane</keyword>
<dbReference type="FunFam" id="1.10.287.130:FF:000001">
    <property type="entry name" value="Two-component sensor histidine kinase"/>
    <property type="match status" value="1"/>
</dbReference>
<dbReference type="GO" id="GO:0000155">
    <property type="term" value="F:phosphorelay sensor kinase activity"/>
    <property type="evidence" value="ECO:0007669"/>
    <property type="project" value="InterPro"/>
</dbReference>
<dbReference type="Gene3D" id="3.30.565.10">
    <property type="entry name" value="Histidine kinase-like ATPase, C-terminal domain"/>
    <property type="match status" value="1"/>
</dbReference>
<dbReference type="SUPFAM" id="SSF158472">
    <property type="entry name" value="HAMP domain-like"/>
    <property type="match status" value="1"/>
</dbReference>
<dbReference type="PROSITE" id="PS50109">
    <property type="entry name" value="HIS_KIN"/>
    <property type="match status" value="1"/>
</dbReference>
<dbReference type="GO" id="GO:0005886">
    <property type="term" value="C:plasma membrane"/>
    <property type="evidence" value="ECO:0007669"/>
    <property type="project" value="UniProtKB-SubCell"/>
</dbReference>
<dbReference type="PANTHER" id="PTHR45528:SF1">
    <property type="entry name" value="SENSOR HISTIDINE KINASE CPXA"/>
    <property type="match status" value="1"/>
</dbReference>
<evidence type="ECO:0000256" key="6">
    <source>
        <dbReference type="ARBA" id="ARBA00022679"/>
    </source>
</evidence>
<keyword evidence="6" id="KW-0808">Transferase</keyword>
<feature type="transmembrane region" description="Helical" evidence="14">
    <location>
        <begin position="155"/>
        <end position="179"/>
    </location>
</feature>
<evidence type="ECO:0000256" key="4">
    <source>
        <dbReference type="ARBA" id="ARBA00022475"/>
    </source>
</evidence>
<dbReference type="Pfam" id="PF00672">
    <property type="entry name" value="HAMP"/>
    <property type="match status" value="1"/>
</dbReference>
<dbReference type="SMART" id="SM00388">
    <property type="entry name" value="HisKA"/>
    <property type="match status" value="1"/>
</dbReference>
<dbReference type="PROSITE" id="PS50885">
    <property type="entry name" value="HAMP"/>
    <property type="match status" value="1"/>
</dbReference>
<evidence type="ECO:0000256" key="10">
    <source>
        <dbReference type="ARBA" id="ARBA00022840"/>
    </source>
</evidence>
<name>A0AAE3RCM3_9BACT</name>
<evidence type="ECO:0000256" key="5">
    <source>
        <dbReference type="ARBA" id="ARBA00022553"/>
    </source>
</evidence>
<evidence type="ECO:0000256" key="7">
    <source>
        <dbReference type="ARBA" id="ARBA00022692"/>
    </source>
</evidence>
<evidence type="ECO:0000256" key="14">
    <source>
        <dbReference type="SAM" id="Phobius"/>
    </source>
</evidence>
<proteinExistence type="predicted"/>
<organism evidence="17 18">
    <name type="scientific">Xanthocytophaga agilis</name>
    <dbReference type="NCBI Taxonomy" id="3048010"/>
    <lineage>
        <taxon>Bacteria</taxon>
        <taxon>Pseudomonadati</taxon>
        <taxon>Bacteroidota</taxon>
        <taxon>Cytophagia</taxon>
        <taxon>Cytophagales</taxon>
        <taxon>Rhodocytophagaceae</taxon>
        <taxon>Xanthocytophaga</taxon>
    </lineage>
</organism>
<dbReference type="InterPro" id="IPR036097">
    <property type="entry name" value="HisK_dim/P_sf"/>
</dbReference>
<keyword evidence="11 14" id="KW-1133">Transmembrane helix</keyword>
<dbReference type="InterPro" id="IPR003660">
    <property type="entry name" value="HAMP_dom"/>
</dbReference>
<dbReference type="SMART" id="SM00387">
    <property type="entry name" value="HATPase_c"/>
    <property type="match status" value="1"/>
</dbReference>
<dbReference type="Pfam" id="PF00512">
    <property type="entry name" value="HisKA"/>
    <property type="match status" value="1"/>
</dbReference>
<dbReference type="RefSeq" id="WP_314518544.1">
    <property type="nucleotide sequence ID" value="NZ_JASJOU010000019.1"/>
</dbReference>
<evidence type="ECO:0000256" key="13">
    <source>
        <dbReference type="ARBA" id="ARBA00023136"/>
    </source>
</evidence>
<dbReference type="Gene3D" id="6.10.340.10">
    <property type="match status" value="1"/>
</dbReference>
<keyword evidence="12" id="KW-0902">Two-component regulatory system</keyword>
<dbReference type="CDD" id="cd00082">
    <property type="entry name" value="HisKA"/>
    <property type="match status" value="1"/>
</dbReference>
<evidence type="ECO:0000256" key="1">
    <source>
        <dbReference type="ARBA" id="ARBA00000085"/>
    </source>
</evidence>
<dbReference type="SUPFAM" id="SSF55874">
    <property type="entry name" value="ATPase domain of HSP90 chaperone/DNA topoisomerase II/histidine kinase"/>
    <property type="match status" value="1"/>
</dbReference>
<keyword evidence="10" id="KW-0067">ATP-binding</keyword>
<dbReference type="InterPro" id="IPR003661">
    <property type="entry name" value="HisK_dim/P_dom"/>
</dbReference>
<dbReference type="GO" id="GO:0005524">
    <property type="term" value="F:ATP binding"/>
    <property type="evidence" value="ECO:0007669"/>
    <property type="project" value="UniProtKB-KW"/>
</dbReference>
<dbReference type="InterPro" id="IPR036890">
    <property type="entry name" value="HATPase_C_sf"/>
</dbReference>
<dbReference type="CDD" id="cd00075">
    <property type="entry name" value="HATPase"/>
    <property type="match status" value="1"/>
</dbReference>